<dbReference type="SUPFAM" id="SSF56112">
    <property type="entry name" value="Protein kinase-like (PK-like)"/>
    <property type="match status" value="1"/>
</dbReference>
<sequence>MHLNRTIRVMQMLSDEKTRHPNIIRLHQTCHSPTHIIFRLEYGGPEDMYRRLHHRQALQPEKQRPLSLDRVVKIASQCDEAVWHLHAVETACTGMVTDEERHGGDQRYYLNKDRYDKVPEASVSS</sequence>
<proteinExistence type="predicted"/>
<dbReference type="InterPro" id="IPR000719">
    <property type="entry name" value="Prot_kinase_dom"/>
</dbReference>
<evidence type="ECO:0000259" key="1">
    <source>
        <dbReference type="PROSITE" id="PS50011"/>
    </source>
</evidence>
<reference evidence="2" key="1">
    <citation type="submission" date="2023-10" db="EMBL/GenBank/DDBJ databases">
        <authorList>
            <person name="Chen Y."/>
            <person name="Shah S."/>
            <person name="Dougan E. K."/>
            <person name="Thang M."/>
            <person name="Chan C."/>
        </authorList>
    </citation>
    <scope>NUCLEOTIDE SEQUENCE [LARGE SCALE GENOMIC DNA]</scope>
</reference>
<feature type="domain" description="Protein kinase" evidence="1">
    <location>
        <begin position="1"/>
        <end position="125"/>
    </location>
</feature>
<evidence type="ECO:0000313" key="2">
    <source>
        <dbReference type="EMBL" id="CAK0894540.1"/>
    </source>
</evidence>
<keyword evidence="3" id="KW-1185">Reference proteome</keyword>
<dbReference type="PROSITE" id="PS50011">
    <property type="entry name" value="PROTEIN_KINASE_DOM"/>
    <property type="match status" value="1"/>
</dbReference>
<dbReference type="InterPro" id="IPR011009">
    <property type="entry name" value="Kinase-like_dom_sf"/>
</dbReference>
<dbReference type="Proteomes" id="UP001189429">
    <property type="component" value="Unassembled WGS sequence"/>
</dbReference>
<dbReference type="EMBL" id="CAUYUJ010019915">
    <property type="protein sequence ID" value="CAK0894540.1"/>
    <property type="molecule type" value="Genomic_DNA"/>
</dbReference>
<organism evidence="2 3">
    <name type="scientific">Prorocentrum cordatum</name>
    <dbReference type="NCBI Taxonomy" id="2364126"/>
    <lineage>
        <taxon>Eukaryota</taxon>
        <taxon>Sar</taxon>
        <taxon>Alveolata</taxon>
        <taxon>Dinophyceae</taxon>
        <taxon>Prorocentrales</taxon>
        <taxon>Prorocentraceae</taxon>
        <taxon>Prorocentrum</taxon>
    </lineage>
</organism>
<gene>
    <name evidence="2" type="ORF">PCOR1329_LOCUS73567</name>
</gene>
<comment type="caution">
    <text evidence="2">The sequence shown here is derived from an EMBL/GenBank/DDBJ whole genome shotgun (WGS) entry which is preliminary data.</text>
</comment>
<dbReference type="Gene3D" id="1.10.510.10">
    <property type="entry name" value="Transferase(Phosphotransferase) domain 1"/>
    <property type="match status" value="1"/>
</dbReference>
<accession>A0ABN9X9V8</accession>
<evidence type="ECO:0000313" key="3">
    <source>
        <dbReference type="Proteomes" id="UP001189429"/>
    </source>
</evidence>
<protein>
    <recommendedName>
        <fullName evidence="1">Protein kinase domain-containing protein</fullName>
    </recommendedName>
</protein>
<name>A0ABN9X9V8_9DINO</name>